<keyword evidence="1" id="KW-0472">Membrane</keyword>
<evidence type="ECO:0000256" key="1">
    <source>
        <dbReference type="SAM" id="Phobius"/>
    </source>
</evidence>
<dbReference type="EMBL" id="LR590484">
    <property type="protein sequence ID" value="VTR44834.1"/>
    <property type="molecule type" value="Genomic_DNA"/>
</dbReference>
<dbReference type="Gene3D" id="3.55.50.30">
    <property type="match status" value="1"/>
</dbReference>
<reference evidence="4 5" key="1">
    <citation type="submission" date="2019-05" db="EMBL/GenBank/DDBJ databases">
        <authorList>
            <consortium name="Pathogen Informatics"/>
        </authorList>
    </citation>
    <scope>NUCLEOTIDE SEQUENCE [LARGE SCALE GENOMIC DNA]</scope>
    <source>
        <strain evidence="4 5">NCTC11429</strain>
    </source>
</reference>
<name>A0A4U9VN04_9SPHI</name>
<feature type="transmembrane region" description="Helical" evidence="1">
    <location>
        <begin position="88"/>
        <end position="108"/>
    </location>
</feature>
<evidence type="ECO:0000313" key="4">
    <source>
        <dbReference type="EMBL" id="VTR44834.1"/>
    </source>
</evidence>
<dbReference type="STRING" id="1123265.GCA_000686625_02793"/>
<dbReference type="Pfam" id="PF04773">
    <property type="entry name" value="FecR"/>
    <property type="match status" value="1"/>
</dbReference>
<dbReference type="AlphaFoldDB" id="A0A4U9VN04"/>
<dbReference type="PANTHER" id="PTHR30273">
    <property type="entry name" value="PERIPLASMIC SIGNAL SENSOR AND SIGMA FACTOR ACTIVATOR FECR-RELATED"/>
    <property type="match status" value="1"/>
</dbReference>
<protein>
    <submittedName>
        <fullName evidence="4">FecR protein</fullName>
    </submittedName>
</protein>
<sequence length="363" mass="41662">MEEQSFKYQLAQYIRNRLEAQYYEAFFDEMAKIDSVILENWVNEILEEDERRETDIQIPDLYLLHKEVLNNIYSLDPPKSRQPKTIHYWAWASCAAILLCVFAAFYLMHKGDGRHTKSTPSVFWYENTQAYAIDTWLPDSSIAILYPNSRIAFTYEKSGKRAVQQLCGKVIYKVHKNQKAPFQVHYKSWVTTALGTIFSVDPMTDERLLIKLMEGKISVGKERQNASQLVYLRPGEEVLVSLRSRQMLKSSGDDLAQSMGARANKKLRALIPRLSSSVEWTNQSVSFSQTKNIQLLQVIESLYDVSIVCDSPGLLGNSFTGSLNRKEPLEKFLTNFCQLNGCTFNIDNGIIHLSDVNRKEVSK</sequence>
<dbReference type="Gene3D" id="2.60.120.1440">
    <property type="match status" value="1"/>
</dbReference>
<dbReference type="RefSeq" id="WP_028069887.1">
    <property type="nucleotide sequence ID" value="NZ_LR590484.1"/>
</dbReference>
<feature type="domain" description="FecR protein" evidence="2">
    <location>
        <begin position="136"/>
        <end position="217"/>
    </location>
</feature>
<dbReference type="GO" id="GO:0016989">
    <property type="term" value="F:sigma factor antagonist activity"/>
    <property type="evidence" value="ECO:0007669"/>
    <property type="project" value="TreeGrafter"/>
</dbReference>
<feature type="domain" description="Protein FecR C-terminal" evidence="3">
    <location>
        <begin position="287"/>
        <end position="351"/>
    </location>
</feature>
<dbReference type="GeneID" id="78463801"/>
<dbReference type="InterPro" id="IPR006860">
    <property type="entry name" value="FecR"/>
</dbReference>
<keyword evidence="1" id="KW-1133">Transmembrane helix</keyword>
<evidence type="ECO:0000259" key="3">
    <source>
        <dbReference type="Pfam" id="PF16344"/>
    </source>
</evidence>
<dbReference type="Proteomes" id="UP000308196">
    <property type="component" value="Chromosome"/>
</dbReference>
<dbReference type="KEGG" id="stha:NCTC11429_03112"/>
<dbReference type="Pfam" id="PF16344">
    <property type="entry name" value="FecR_C"/>
    <property type="match status" value="1"/>
</dbReference>
<evidence type="ECO:0000313" key="5">
    <source>
        <dbReference type="Proteomes" id="UP000308196"/>
    </source>
</evidence>
<dbReference type="InterPro" id="IPR032508">
    <property type="entry name" value="FecR_C"/>
</dbReference>
<dbReference type="InterPro" id="IPR012373">
    <property type="entry name" value="Ferrdict_sens_TM"/>
</dbReference>
<accession>A0A4U9VN04</accession>
<keyword evidence="1" id="KW-0812">Transmembrane</keyword>
<dbReference type="PANTHER" id="PTHR30273:SF2">
    <property type="entry name" value="PROTEIN FECR"/>
    <property type="match status" value="1"/>
</dbReference>
<proteinExistence type="predicted"/>
<gene>
    <name evidence="4" type="ORF">NCTC11429_03112</name>
</gene>
<evidence type="ECO:0000259" key="2">
    <source>
        <dbReference type="Pfam" id="PF04773"/>
    </source>
</evidence>
<organism evidence="4 5">
    <name type="scientific">Sphingobacterium thalpophilum</name>
    <dbReference type="NCBI Taxonomy" id="259"/>
    <lineage>
        <taxon>Bacteria</taxon>
        <taxon>Pseudomonadati</taxon>
        <taxon>Bacteroidota</taxon>
        <taxon>Sphingobacteriia</taxon>
        <taxon>Sphingobacteriales</taxon>
        <taxon>Sphingobacteriaceae</taxon>
        <taxon>Sphingobacterium</taxon>
    </lineage>
</organism>